<gene>
    <name evidence="2" type="ORF">HMPREF1316_1273</name>
</gene>
<organism evidence="2 3">
    <name type="scientific">Olsenella profusa F0195</name>
    <dbReference type="NCBI Taxonomy" id="1125712"/>
    <lineage>
        <taxon>Bacteria</taxon>
        <taxon>Bacillati</taxon>
        <taxon>Actinomycetota</taxon>
        <taxon>Coriobacteriia</taxon>
        <taxon>Coriobacteriales</taxon>
        <taxon>Atopobiaceae</taxon>
        <taxon>Olsenella</taxon>
    </lineage>
</organism>
<dbReference type="EMBL" id="AWEZ01000067">
    <property type="protein sequence ID" value="ERL06285.1"/>
    <property type="molecule type" value="Genomic_DNA"/>
</dbReference>
<protein>
    <submittedName>
        <fullName evidence="2">Uncharacterized protein</fullName>
    </submittedName>
</protein>
<comment type="caution">
    <text evidence="2">The sequence shown here is derived from an EMBL/GenBank/DDBJ whole genome shotgun (WGS) entry which is preliminary data.</text>
</comment>
<dbReference type="eggNOG" id="COG3677">
    <property type="taxonomic scope" value="Bacteria"/>
</dbReference>
<dbReference type="STRING" id="1125712.HMPREF1316_1273"/>
<sequence length="127" mass="13826">MCGGAVHVRRDAAEHGGERLSTNNAVGGVDARLSDMPRLHRGLPLMRRVKAIFWWRYVYAENLLPAAEIIRAMPADDADGLSTAAPGGNDRDDGAPEECGAGIARSEVHVPTNHRQWIIAHYTLSET</sequence>
<reference evidence="2 3" key="1">
    <citation type="submission" date="2013-08" db="EMBL/GenBank/DDBJ databases">
        <authorList>
            <person name="Durkin A.S."/>
            <person name="Haft D.R."/>
            <person name="McCorrison J."/>
            <person name="Torralba M."/>
            <person name="Gillis M."/>
            <person name="Haft D.H."/>
            <person name="Methe B."/>
            <person name="Sutton G."/>
            <person name="Nelson K.E."/>
        </authorList>
    </citation>
    <scope>NUCLEOTIDE SEQUENCE [LARGE SCALE GENOMIC DNA]</scope>
    <source>
        <strain evidence="2 3">F0195</strain>
    </source>
</reference>
<feature type="region of interest" description="Disordered" evidence="1">
    <location>
        <begin position="1"/>
        <end position="24"/>
    </location>
</feature>
<dbReference type="Proteomes" id="UP000016638">
    <property type="component" value="Unassembled WGS sequence"/>
</dbReference>
<keyword evidence="3" id="KW-1185">Reference proteome</keyword>
<name>U2TIL5_9ACTN</name>
<dbReference type="AlphaFoldDB" id="U2TIL5"/>
<feature type="compositionally biased region" description="Basic and acidic residues" evidence="1">
    <location>
        <begin position="8"/>
        <end position="18"/>
    </location>
</feature>
<evidence type="ECO:0000313" key="2">
    <source>
        <dbReference type="EMBL" id="ERL06285.1"/>
    </source>
</evidence>
<evidence type="ECO:0000313" key="3">
    <source>
        <dbReference type="Proteomes" id="UP000016638"/>
    </source>
</evidence>
<proteinExistence type="predicted"/>
<evidence type="ECO:0000256" key="1">
    <source>
        <dbReference type="SAM" id="MobiDB-lite"/>
    </source>
</evidence>
<accession>U2TIL5</accession>